<evidence type="ECO:0000259" key="2">
    <source>
        <dbReference type="Pfam" id="PF01926"/>
    </source>
</evidence>
<dbReference type="STRING" id="126957.T1IXZ4"/>
<feature type="coiled-coil region" evidence="1">
    <location>
        <begin position="1013"/>
        <end position="1040"/>
    </location>
</feature>
<proteinExistence type="predicted"/>
<keyword evidence="7" id="KW-1185">Reference proteome</keyword>
<dbReference type="AlphaFoldDB" id="T1IXZ4"/>
<organism evidence="6 7">
    <name type="scientific">Strigamia maritima</name>
    <name type="common">European centipede</name>
    <name type="synonym">Geophilus maritimus</name>
    <dbReference type="NCBI Taxonomy" id="126957"/>
    <lineage>
        <taxon>Eukaryota</taxon>
        <taxon>Metazoa</taxon>
        <taxon>Ecdysozoa</taxon>
        <taxon>Arthropoda</taxon>
        <taxon>Myriapoda</taxon>
        <taxon>Chilopoda</taxon>
        <taxon>Pleurostigmophora</taxon>
        <taxon>Geophilomorpha</taxon>
        <taxon>Linotaeniidae</taxon>
        <taxon>Strigamia</taxon>
    </lineage>
</organism>
<dbReference type="PhylomeDB" id="T1IXZ4"/>
<sequence>MQSTTITREAIGRSAAIGDLYDVRTDSFMDISILNDSIPEDLINTIKIAIPDVKCIDKETVKEKFEKLKIEPELRASILADLIPVEGYAKYFKHDKEAQNYVQKSVIYTNANLIEQLVLRKDKMEELISRDAIDENLGTHFVCAVTWGTKVVVSMERENSSDEDNVGDSLKQTLTALISSIQGVTQTLPDVPMSVDVFADVLPTVNPPNTLTETEDYVKKTLKRMQMMNKKKGRQLTYTLMPLWALNDYMFTSIPEEKIVLLDEETEINLCIERFEDIREALLQVSHVLKQFEIHATCIPVEQVREGLELKSKLINHETEMKSQLKKIIPAIRSGSKPTTSLEQLLEVREFNLLRDEMNAWMNQQNIWLQKTRFVEQLQQAGVQYVGLGTRFDDIKQSMTASNQQFYVLFFGVKLQNGNEDYWKAVKTFFESIGSPSRIAIDLDVRPELALKEVDANKIRLCLYQNGKYINFDAYATYLAEASKCLAQGYNHEKSEKPNMRVDLQLKCPGSLQGNCEEEKYVWHCCHCNDQISYGFDSHFYCHCGKAKCETFSFKCCSNGHDFGYMLFSPWDMKKLLSEIPPMDELNILVLGVTGVGKSTWLNAFVNYLTYPSLKEATQRELHSVTSSWFQLTDDENKVHEVQFGKDENEVHGEGRSATQDVRGHLFPIGNTLLRLIDTPGIGDVRGVAKDKENFANILAYLRTLKEIHGICILLKPNESKLHILFEFCIKELLTHLHRNALKNIVFCFTHSRTTFYKPGDTRVPLAELLKQNKIVLPLDPSTMYCMDNESFRFLCAVNQGVPFKDSVKNAFSESWNVTVEEINRLMEHIKSLEPHVIFDTISLNDARKNIICLTKPIADISANIQRNLTETEWKREMLLNSNARVEELAKQLYHDVTVLKSEPLSYPRTVCGSRKCVRYHSMANTTSSCIEYKTICHDHCQLTGVPVEIVGDKAIKDCWAMECGKSLYCRSCKCSWDQHLHIKYIQRAEIQRMTAQNVENQMSQKKCESQNIQDFIMNLEIFKKELEDEQQKIIEASVKFGRYLSKNAIVPYNDVIERYIDHLIEREKDNVAFTKNDELLKRLKAMQEMYMVEAEALKQAMKRPDAEELNVVEFQKLLRTLYSLKHNGKQLEDAFEQASKCEERKNEEWERFHYPKQRQGYATNFSSQFVGWVSKSNARRKPSNRQPTVRRHAAIKEVSGNSSQMYSWDWERPWQASLQGPGTSGSSTVTTFGSSGTSGSSTVAAFGSSTANPSVVGQGVTWIKKKIWK</sequence>
<dbReference type="Proteomes" id="UP000014500">
    <property type="component" value="Unassembled WGS sequence"/>
</dbReference>
<evidence type="ECO:0000313" key="6">
    <source>
        <dbReference type="EnsemblMetazoa" id="SMAR006093-PA"/>
    </source>
</evidence>
<dbReference type="InterPro" id="IPR056072">
    <property type="entry name" value="SNTX_MACPF/CDC-like_dom"/>
</dbReference>
<dbReference type="EnsemblMetazoa" id="SMAR006093-RA">
    <property type="protein sequence ID" value="SMAR006093-PA"/>
    <property type="gene ID" value="SMAR006093"/>
</dbReference>
<dbReference type="Gene3D" id="3.40.50.300">
    <property type="entry name" value="P-loop containing nucleotide triphosphate hydrolases"/>
    <property type="match status" value="1"/>
</dbReference>
<feature type="domain" description="G" evidence="2">
    <location>
        <begin position="588"/>
        <end position="719"/>
    </location>
</feature>
<dbReference type="HOGENOM" id="CLU_008351_0_0_1"/>
<dbReference type="GO" id="GO:0005525">
    <property type="term" value="F:GTP binding"/>
    <property type="evidence" value="ECO:0007669"/>
    <property type="project" value="InterPro"/>
</dbReference>
<dbReference type="Pfam" id="PF01926">
    <property type="entry name" value="MMR_HSR1"/>
    <property type="match status" value="1"/>
</dbReference>
<name>T1IXZ4_STRMM</name>
<evidence type="ECO:0000259" key="3">
    <source>
        <dbReference type="Pfam" id="PF24674"/>
    </source>
</evidence>
<dbReference type="PANTHER" id="PTHR32046:SF11">
    <property type="entry name" value="IMMUNE-ASSOCIATED NUCLEOTIDE-BINDING PROTEIN 10-LIKE"/>
    <property type="match status" value="1"/>
</dbReference>
<evidence type="ECO:0000259" key="5">
    <source>
        <dbReference type="Pfam" id="PF26633"/>
    </source>
</evidence>
<dbReference type="OMA" id="IVDCDAP"/>
<feature type="domain" description="DUF8206" evidence="5">
    <location>
        <begin position="905"/>
        <end position="985"/>
    </location>
</feature>
<dbReference type="Pfam" id="PF26633">
    <property type="entry name" value="DUF8206"/>
    <property type="match status" value="1"/>
</dbReference>
<evidence type="ECO:0000313" key="7">
    <source>
        <dbReference type="Proteomes" id="UP000014500"/>
    </source>
</evidence>
<evidence type="ECO:0000256" key="1">
    <source>
        <dbReference type="SAM" id="Coils"/>
    </source>
</evidence>
<dbReference type="eggNOG" id="ENOG502QQZ0">
    <property type="taxonomic scope" value="Eukaryota"/>
</dbReference>
<dbReference type="Pfam" id="PF24674">
    <property type="entry name" value="MACPF_SNTX"/>
    <property type="match status" value="1"/>
</dbReference>
<feature type="domain" description="SNTX MACPF/CDC-like" evidence="3">
    <location>
        <begin position="6"/>
        <end position="256"/>
    </location>
</feature>
<keyword evidence="1" id="KW-0175">Coiled coil</keyword>
<evidence type="ECO:0000259" key="4">
    <source>
        <dbReference type="Pfam" id="PF24676"/>
    </source>
</evidence>
<dbReference type="InterPro" id="IPR006073">
    <property type="entry name" value="GTP-bd"/>
</dbReference>
<dbReference type="SUPFAM" id="SSF52540">
    <property type="entry name" value="P-loop containing nucleoside triphosphate hydrolases"/>
    <property type="match status" value="1"/>
</dbReference>
<dbReference type="EMBL" id="JH431667">
    <property type="status" value="NOT_ANNOTATED_CDS"/>
    <property type="molecule type" value="Genomic_DNA"/>
</dbReference>
<feature type="domain" description="DUF7656" evidence="4">
    <location>
        <begin position="378"/>
        <end position="477"/>
    </location>
</feature>
<dbReference type="PANTHER" id="PTHR32046">
    <property type="entry name" value="G DOMAIN-CONTAINING PROTEIN"/>
    <property type="match status" value="1"/>
</dbReference>
<reference evidence="6" key="2">
    <citation type="submission" date="2015-02" db="UniProtKB">
        <authorList>
            <consortium name="EnsemblMetazoa"/>
        </authorList>
    </citation>
    <scope>IDENTIFICATION</scope>
</reference>
<reference evidence="7" key="1">
    <citation type="submission" date="2011-05" db="EMBL/GenBank/DDBJ databases">
        <authorList>
            <person name="Richards S.R."/>
            <person name="Qu J."/>
            <person name="Jiang H."/>
            <person name="Jhangiani S.N."/>
            <person name="Agravi P."/>
            <person name="Goodspeed R."/>
            <person name="Gross S."/>
            <person name="Mandapat C."/>
            <person name="Jackson L."/>
            <person name="Mathew T."/>
            <person name="Pu L."/>
            <person name="Thornton R."/>
            <person name="Saada N."/>
            <person name="Wilczek-Boney K.B."/>
            <person name="Lee S."/>
            <person name="Kovar C."/>
            <person name="Wu Y."/>
            <person name="Scherer S.E."/>
            <person name="Worley K.C."/>
            <person name="Muzny D.M."/>
            <person name="Gibbs R."/>
        </authorList>
    </citation>
    <scope>NUCLEOTIDE SEQUENCE</scope>
    <source>
        <strain evidence="7">Brora</strain>
    </source>
</reference>
<accession>T1IXZ4</accession>
<dbReference type="InterPro" id="IPR058519">
    <property type="entry name" value="DUF8206"/>
</dbReference>
<protein>
    <submittedName>
        <fullName evidence="6">Uncharacterized protein</fullName>
    </submittedName>
</protein>
<dbReference type="InterPro" id="IPR027417">
    <property type="entry name" value="P-loop_NTPase"/>
</dbReference>
<dbReference type="InterPro" id="IPR056073">
    <property type="entry name" value="DUF7656"/>
</dbReference>
<dbReference type="Pfam" id="PF24676">
    <property type="entry name" value="DUF7656"/>
    <property type="match status" value="1"/>
</dbReference>